<evidence type="ECO:0000256" key="3">
    <source>
        <dbReference type="PROSITE-ProRule" id="PRU10133"/>
    </source>
</evidence>
<dbReference type="GO" id="GO:0005524">
    <property type="term" value="F:ATP binding"/>
    <property type="evidence" value="ECO:0007669"/>
    <property type="project" value="UniProtKB-UniRule"/>
</dbReference>
<gene>
    <name evidence="6" type="primary">Contig1511.g1654</name>
    <name evidence="6" type="ORF">STYLEM_20985</name>
</gene>
<accession>A0A078BBR2</accession>
<dbReference type="EMBL" id="CCKQ01019782">
    <property type="protein sequence ID" value="CDW91824.1"/>
    <property type="molecule type" value="Genomic_DNA"/>
</dbReference>
<dbReference type="OrthoDB" id="9984419at2759"/>
<comment type="similarity">
    <text evidence="4">Belongs to the ubiquitin-conjugating enzyme family.</text>
</comment>
<dbReference type="SUPFAM" id="SSF54495">
    <property type="entry name" value="UBC-like"/>
    <property type="match status" value="1"/>
</dbReference>
<keyword evidence="4" id="KW-0067">ATP-binding</keyword>
<dbReference type="PANTHER" id="PTHR24067">
    <property type="entry name" value="UBIQUITIN-CONJUGATING ENZYME E2"/>
    <property type="match status" value="1"/>
</dbReference>
<keyword evidence="1" id="KW-0808">Transferase</keyword>
<evidence type="ECO:0000256" key="1">
    <source>
        <dbReference type="ARBA" id="ARBA00022679"/>
    </source>
</evidence>
<dbReference type="Pfam" id="PF00179">
    <property type="entry name" value="UQ_con"/>
    <property type="match status" value="1"/>
</dbReference>
<feature type="active site" description="Glycyl thioester intermediate" evidence="3">
    <location>
        <position position="89"/>
    </location>
</feature>
<proteinExistence type="inferred from homology"/>
<dbReference type="InterPro" id="IPR000608">
    <property type="entry name" value="UBC"/>
</dbReference>
<feature type="domain" description="UBC core" evidence="5">
    <location>
        <begin position="4"/>
        <end position="144"/>
    </location>
</feature>
<dbReference type="OMA" id="PCENNIM"/>
<dbReference type="Gene3D" id="3.10.110.10">
    <property type="entry name" value="Ubiquitin Conjugating Enzyme"/>
    <property type="match status" value="1"/>
</dbReference>
<dbReference type="InParanoid" id="A0A078BBR2"/>
<protein>
    <submittedName>
        <fullName evidence="6">Ubiquitin-conjugating enzyme e2 2-like</fullName>
    </submittedName>
</protein>
<evidence type="ECO:0000256" key="4">
    <source>
        <dbReference type="RuleBase" id="RU362109"/>
    </source>
</evidence>
<evidence type="ECO:0000313" key="7">
    <source>
        <dbReference type="Proteomes" id="UP000039865"/>
    </source>
</evidence>
<dbReference type="AlphaFoldDB" id="A0A078BBR2"/>
<organism evidence="6 7">
    <name type="scientific">Stylonychia lemnae</name>
    <name type="common">Ciliate</name>
    <dbReference type="NCBI Taxonomy" id="5949"/>
    <lineage>
        <taxon>Eukaryota</taxon>
        <taxon>Sar</taxon>
        <taxon>Alveolata</taxon>
        <taxon>Ciliophora</taxon>
        <taxon>Intramacronucleata</taxon>
        <taxon>Spirotrichea</taxon>
        <taxon>Stichotrichia</taxon>
        <taxon>Sporadotrichida</taxon>
        <taxon>Oxytrichidae</taxon>
        <taxon>Stylonychinae</taxon>
        <taxon>Stylonychia</taxon>
    </lineage>
</organism>
<keyword evidence="4" id="KW-0547">Nucleotide-binding</keyword>
<dbReference type="InterPro" id="IPR023313">
    <property type="entry name" value="UBQ-conjugating_AS"/>
</dbReference>
<dbReference type="PROSITE" id="PS50127">
    <property type="entry name" value="UBC_2"/>
    <property type="match status" value="1"/>
</dbReference>
<dbReference type="PROSITE" id="PS00183">
    <property type="entry name" value="UBC_1"/>
    <property type="match status" value="1"/>
</dbReference>
<evidence type="ECO:0000259" key="5">
    <source>
        <dbReference type="PROSITE" id="PS50127"/>
    </source>
</evidence>
<keyword evidence="7" id="KW-1185">Reference proteome</keyword>
<dbReference type="Proteomes" id="UP000039865">
    <property type="component" value="Unassembled WGS sequence"/>
</dbReference>
<evidence type="ECO:0000313" key="6">
    <source>
        <dbReference type="EMBL" id="CDW91824.1"/>
    </source>
</evidence>
<dbReference type="InterPro" id="IPR016135">
    <property type="entry name" value="UBQ-conjugating_enzyme/RWD"/>
</dbReference>
<name>A0A078BBR2_STYLE</name>
<sequence length="144" mass="16613">MSTPARRRILADWKKYQNEGAGMGILLSINSDNMMRWEAVIFGPDDTEWEGGIFNLSMEFTEEYPTKPPKVVFLTKMYHPNIYVNGDICLDILQKKWTQFYDSMAIMQSLQQLLTDPNTESPANNEAAQRFDSNSSLLLITYCR</sequence>
<keyword evidence="2 4" id="KW-0833">Ubl conjugation pathway</keyword>
<dbReference type="GO" id="GO:0016740">
    <property type="term" value="F:transferase activity"/>
    <property type="evidence" value="ECO:0007669"/>
    <property type="project" value="UniProtKB-KW"/>
</dbReference>
<dbReference type="SMART" id="SM00212">
    <property type="entry name" value="UBCc"/>
    <property type="match status" value="1"/>
</dbReference>
<evidence type="ECO:0000256" key="2">
    <source>
        <dbReference type="ARBA" id="ARBA00022786"/>
    </source>
</evidence>
<reference evidence="6 7" key="1">
    <citation type="submission" date="2014-06" db="EMBL/GenBank/DDBJ databases">
        <authorList>
            <person name="Swart Estienne"/>
        </authorList>
    </citation>
    <scope>NUCLEOTIDE SEQUENCE [LARGE SCALE GENOMIC DNA]</scope>
    <source>
        <strain evidence="6 7">130c</strain>
    </source>
</reference>
<dbReference type="InterPro" id="IPR050113">
    <property type="entry name" value="Ub_conjugating_enzyme"/>
</dbReference>